<proteinExistence type="inferred from homology"/>
<keyword evidence="3 8" id="KW-1133">Transmembrane helix</keyword>
<accession>A0A1V4JAL1</accession>
<dbReference type="GO" id="GO:0003723">
    <property type="term" value="F:RNA binding"/>
    <property type="evidence" value="ECO:0007669"/>
    <property type="project" value="TreeGrafter"/>
</dbReference>
<evidence type="ECO:0000313" key="9">
    <source>
        <dbReference type="EMBL" id="OPJ68827.1"/>
    </source>
</evidence>
<evidence type="ECO:0000256" key="3">
    <source>
        <dbReference type="ARBA" id="ARBA00022989"/>
    </source>
</evidence>
<dbReference type="InterPro" id="IPR006214">
    <property type="entry name" value="Bax_inhibitor_1-related"/>
</dbReference>
<evidence type="ECO:0000256" key="2">
    <source>
        <dbReference type="ARBA" id="ARBA00022692"/>
    </source>
</evidence>
<dbReference type="Pfam" id="PF01027">
    <property type="entry name" value="Bax1-I"/>
    <property type="match status" value="1"/>
</dbReference>
<sequence length="405" mass="45254">MAAAAEQLYPRNSIEDDFNYGSNVASASVHIRMAFLRKVYSILSIQVLLTTVTSAIFLYSTGVQAFVHERPALLLISGLGSLAIIVALTLYRHQHPVNLYLLFGFTLLEALTVAIAVSFYDVSIILQAFILTTAVFLGLTAYTLQSKRDFGKLGAGLFTCLWILILSGFLRLFLYSETIELREGGRRASCAAGDMAKSLRSKWKRKMRAEKRKKNAPKELERLKKILSTNADVVMEEVKEVATVLPPKKVLEQGDDGKMDVDNKRNKKTLLDQHGQYPIWMNSRQRKKLKAQRVKGKKKSKLAKGLVCYYETALLTLPTTYLQSGVAAVFHSPAKDRGIKTPFVRFCHSRPAIFSPGDHHLHLLYLALFAGCMQGNLFMGIQLSVSAKPRLLARNMTGQKEPEVV</sequence>
<evidence type="ECO:0000256" key="6">
    <source>
        <dbReference type="ARBA" id="ARBA00034141"/>
    </source>
</evidence>
<dbReference type="Pfam" id="PF10169">
    <property type="entry name" value="LLPH"/>
    <property type="match status" value="1"/>
</dbReference>
<feature type="transmembrane region" description="Helical" evidence="8">
    <location>
        <begin position="124"/>
        <end position="144"/>
    </location>
</feature>
<dbReference type="PANTHER" id="PTHR34253">
    <property type="entry name" value="PROTEIN LLP HOMOLOG"/>
    <property type="match status" value="1"/>
</dbReference>
<keyword evidence="2 8" id="KW-0812">Transmembrane</keyword>
<dbReference type="EMBL" id="LSYS01008398">
    <property type="protein sequence ID" value="OPJ68827.1"/>
    <property type="molecule type" value="Genomic_DNA"/>
</dbReference>
<organism evidence="9 10">
    <name type="scientific">Patagioenas fasciata monilis</name>
    <dbReference type="NCBI Taxonomy" id="372326"/>
    <lineage>
        <taxon>Eukaryota</taxon>
        <taxon>Metazoa</taxon>
        <taxon>Chordata</taxon>
        <taxon>Craniata</taxon>
        <taxon>Vertebrata</taxon>
        <taxon>Euteleostomi</taxon>
        <taxon>Archelosauria</taxon>
        <taxon>Archosauria</taxon>
        <taxon>Dinosauria</taxon>
        <taxon>Saurischia</taxon>
        <taxon>Theropoda</taxon>
        <taxon>Coelurosauria</taxon>
        <taxon>Aves</taxon>
        <taxon>Neognathae</taxon>
        <taxon>Neoaves</taxon>
        <taxon>Columbimorphae</taxon>
        <taxon>Columbiformes</taxon>
        <taxon>Columbidae</taxon>
        <taxon>Patagioenas</taxon>
    </lineage>
</organism>
<dbReference type="GO" id="GO:0016020">
    <property type="term" value="C:membrane"/>
    <property type="evidence" value="ECO:0007669"/>
    <property type="project" value="UniProtKB-SubCell"/>
</dbReference>
<dbReference type="PANTHER" id="PTHR34253:SF1">
    <property type="entry name" value="PROTEIN LLP HOMOLOG"/>
    <property type="match status" value="1"/>
</dbReference>
<feature type="transmembrane region" description="Helical" evidence="8">
    <location>
        <begin position="156"/>
        <end position="174"/>
    </location>
</feature>
<evidence type="ECO:0000256" key="1">
    <source>
        <dbReference type="ARBA" id="ARBA00004141"/>
    </source>
</evidence>
<feature type="transmembrane region" description="Helical" evidence="8">
    <location>
        <begin position="72"/>
        <end position="91"/>
    </location>
</feature>
<dbReference type="AlphaFoldDB" id="A0A1V4JAL1"/>
<evidence type="ECO:0000256" key="4">
    <source>
        <dbReference type="ARBA" id="ARBA00023136"/>
    </source>
</evidence>
<evidence type="ECO:0000256" key="7">
    <source>
        <dbReference type="ARBA" id="ARBA00034144"/>
    </source>
</evidence>
<feature type="transmembrane region" description="Helical" evidence="8">
    <location>
        <begin position="98"/>
        <end position="118"/>
    </location>
</feature>
<dbReference type="GO" id="GO:0097484">
    <property type="term" value="P:dendrite extension"/>
    <property type="evidence" value="ECO:0007669"/>
    <property type="project" value="TreeGrafter"/>
</dbReference>
<evidence type="ECO:0000313" key="10">
    <source>
        <dbReference type="Proteomes" id="UP000190648"/>
    </source>
</evidence>
<keyword evidence="4 8" id="KW-0472">Membrane</keyword>
<dbReference type="STRING" id="372326.A0A1V4JAL1"/>
<reference evidence="9 10" key="1">
    <citation type="submission" date="2016-02" db="EMBL/GenBank/DDBJ databases">
        <title>Band-tailed pigeon sequencing and assembly.</title>
        <authorList>
            <person name="Soares A.E."/>
            <person name="Novak B.J."/>
            <person name="Rice E.S."/>
            <person name="O'Connell B."/>
            <person name="Chang D."/>
            <person name="Weber S."/>
            <person name="Shapiro B."/>
        </authorList>
    </citation>
    <scope>NUCLEOTIDE SEQUENCE [LARGE SCALE GENOMIC DNA]</scope>
    <source>
        <strain evidence="9">BTP2013</strain>
        <tissue evidence="9">Blood</tissue>
    </source>
</reference>
<dbReference type="GO" id="GO:0005730">
    <property type="term" value="C:nucleolus"/>
    <property type="evidence" value="ECO:0007669"/>
    <property type="project" value="TreeGrafter"/>
</dbReference>
<gene>
    <name evidence="9" type="primary">TMBIM4</name>
    <name evidence="9" type="ORF">AV530_012909</name>
</gene>
<dbReference type="InterPro" id="IPR018784">
    <property type="entry name" value="LLPH-like"/>
</dbReference>
<comment type="similarity">
    <text evidence="5">Belongs to the learning-associated protein family.</text>
</comment>
<comment type="caution">
    <text evidence="9">The sequence shown here is derived from an EMBL/GenBank/DDBJ whole genome shotgun (WGS) entry which is preliminary data.</text>
</comment>
<dbReference type="Proteomes" id="UP000190648">
    <property type="component" value="Unassembled WGS sequence"/>
</dbReference>
<dbReference type="GO" id="GO:0001099">
    <property type="term" value="F:basal RNA polymerase II transcription machinery binding"/>
    <property type="evidence" value="ECO:0007669"/>
    <property type="project" value="TreeGrafter"/>
</dbReference>
<evidence type="ECO:0000256" key="8">
    <source>
        <dbReference type="SAM" id="Phobius"/>
    </source>
</evidence>
<keyword evidence="10" id="KW-1185">Reference proteome</keyword>
<comment type="subcellular location">
    <subcellularLocation>
        <location evidence="1">Membrane</location>
        <topology evidence="1">Multi-pass membrane protein</topology>
    </subcellularLocation>
</comment>
<evidence type="ECO:0000256" key="5">
    <source>
        <dbReference type="ARBA" id="ARBA00034118"/>
    </source>
</evidence>
<feature type="transmembrane region" description="Helical" evidence="8">
    <location>
        <begin position="39"/>
        <end position="60"/>
    </location>
</feature>
<dbReference type="OrthoDB" id="7933078at2759"/>
<protein>
    <recommendedName>
        <fullName evidence="6">Protein LLP homolog</fullName>
    </recommendedName>
    <alternativeName>
        <fullName evidence="7">Protein LAPS18-like</fullName>
    </alternativeName>
</protein>
<name>A0A1V4JAL1_PATFA</name>